<evidence type="ECO:0000256" key="2">
    <source>
        <dbReference type="ARBA" id="ARBA00023002"/>
    </source>
</evidence>
<dbReference type="GO" id="GO:0008794">
    <property type="term" value="F:arsenate reductase (glutaredoxin) activity"/>
    <property type="evidence" value="ECO:0007669"/>
    <property type="project" value="UniProtKB-EC"/>
</dbReference>
<sequence>MSADPAGRATIYHNPRCSKSRQALELLRERGVEPTVVKYLDTPPTVEELRTLICDAGLTVRQAVRVKETEFTELGLLEASDEELLAAMVAHPRLIERPFVVTDKGTRLARPTSAVEEIL</sequence>
<keyword evidence="2" id="KW-0560">Oxidoreductase</keyword>
<gene>
    <name evidence="5" type="ORF">A6048_11615</name>
</gene>
<name>A0AAD0JQK2_9ACTN</name>
<organism evidence="5 6">
    <name type="scientific">Dietzia psychralcaliphila</name>
    <dbReference type="NCBI Taxonomy" id="139021"/>
    <lineage>
        <taxon>Bacteria</taxon>
        <taxon>Bacillati</taxon>
        <taxon>Actinomycetota</taxon>
        <taxon>Actinomycetes</taxon>
        <taxon>Mycobacteriales</taxon>
        <taxon>Dietziaceae</taxon>
        <taxon>Dietzia</taxon>
    </lineage>
</organism>
<dbReference type="GO" id="GO:0046685">
    <property type="term" value="P:response to arsenic-containing substance"/>
    <property type="evidence" value="ECO:0007669"/>
    <property type="project" value="TreeGrafter"/>
</dbReference>
<dbReference type="RefSeq" id="WP_107746514.1">
    <property type="nucleotide sequence ID" value="NZ_CP015453.1"/>
</dbReference>
<dbReference type="PROSITE" id="PS51353">
    <property type="entry name" value="ARSC"/>
    <property type="match status" value="1"/>
</dbReference>
<dbReference type="PANTHER" id="PTHR30041">
    <property type="entry name" value="ARSENATE REDUCTASE"/>
    <property type="match status" value="1"/>
</dbReference>
<keyword evidence="6" id="KW-1185">Reference proteome</keyword>
<dbReference type="Gene3D" id="3.40.30.10">
    <property type="entry name" value="Glutaredoxin"/>
    <property type="match status" value="1"/>
</dbReference>
<dbReference type="Proteomes" id="UP000244903">
    <property type="component" value="Chromosome"/>
</dbReference>
<dbReference type="EC" id="1.20.4.1" evidence="3"/>
<dbReference type="EMBL" id="CP015453">
    <property type="protein sequence ID" value="AWH96033.1"/>
    <property type="molecule type" value="Genomic_DNA"/>
</dbReference>
<protein>
    <recommendedName>
        <fullName evidence="3">arsenate reductase (glutathione/glutaredoxin)</fullName>
        <ecNumber evidence="3">1.20.4.1</ecNumber>
    </recommendedName>
</protein>
<dbReference type="InterPro" id="IPR036249">
    <property type="entry name" value="Thioredoxin-like_sf"/>
</dbReference>
<reference evidence="5 6" key="1">
    <citation type="submission" date="2016-04" db="EMBL/GenBank/DDBJ databases">
        <title>Complete genome sequence of the haloalkaliphilic hydrocarbon-degrading bacterium Dietzia psychralcaliphila ILA-1T, isolated from a drain of a fish product-processing plant.</title>
        <authorList>
            <person name="Zhao J."/>
            <person name="Hu B."/>
            <person name="Geng S."/>
            <person name="Nie Y."/>
            <person name="Tang Y."/>
        </authorList>
    </citation>
    <scope>NUCLEOTIDE SEQUENCE [LARGE SCALE GENOMIC DNA]</scope>
    <source>
        <strain evidence="5 6">ILA-1</strain>
    </source>
</reference>
<dbReference type="Pfam" id="PF03960">
    <property type="entry name" value="ArsC"/>
    <property type="match status" value="1"/>
</dbReference>
<dbReference type="InterPro" id="IPR006659">
    <property type="entry name" value="Arsenate_reductase"/>
</dbReference>
<evidence type="ECO:0000256" key="3">
    <source>
        <dbReference type="ARBA" id="ARBA00038969"/>
    </source>
</evidence>
<dbReference type="InterPro" id="IPR006660">
    <property type="entry name" value="Arsenate_reductase-like"/>
</dbReference>
<dbReference type="NCBIfam" id="TIGR00014">
    <property type="entry name" value="arsC"/>
    <property type="match status" value="1"/>
</dbReference>
<comment type="similarity">
    <text evidence="1 4">Belongs to the ArsC family.</text>
</comment>
<evidence type="ECO:0000256" key="1">
    <source>
        <dbReference type="ARBA" id="ARBA00007198"/>
    </source>
</evidence>
<dbReference type="AlphaFoldDB" id="A0AAD0JQK2"/>
<evidence type="ECO:0000313" key="5">
    <source>
        <dbReference type="EMBL" id="AWH96033.1"/>
    </source>
</evidence>
<evidence type="ECO:0000313" key="6">
    <source>
        <dbReference type="Proteomes" id="UP000244903"/>
    </source>
</evidence>
<evidence type="ECO:0000256" key="4">
    <source>
        <dbReference type="PROSITE-ProRule" id="PRU01282"/>
    </source>
</evidence>
<dbReference type="KEGG" id="dpc:A6048_11615"/>
<accession>A0AAD0JQK2</accession>
<dbReference type="CDD" id="cd03034">
    <property type="entry name" value="ArsC_ArsC"/>
    <property type="match status" value="1"/>
</dbReference>
<proteinExistence type="inferred from homology"/>
<dbReference type="PANTHER" id="PTHR30041:SF5">
    <property type="entry name" value="ARSENATE REDUCTASE-RELATED"/>
    <property type="match status" value="1"/>
</dbReference>
<dbReference type="SUPFAM" id="SSF52833">
    <property type="entry name" value="Thioredoxin-like"/>
    <property type="match status" value="1"/>
</dbReference>